<dbReference type="AlphaFoldDB" id="A0A077P418"/>
<evidence type="ECO:0000256" key="3">
    <source>
        <dbReference type="ARBA" id="ARBA00022676"/>
    </source>
</evidence>
<feature type="binding site" evidence="9 12">
    <location>
        <position position="368"/>
    </location>
    <ligand>
        <name>Mg(2+)</name>
        <dbReference type="ChEBI" id="CHEBI:18420"/>
    </ligand>
</feature>
<dbReference type="InterPro" id="IPR029055">
    <property type="entry name" value="Ntn_hydrolases_N"/>
</dbReference>
<dbReference type="Proteomes" id="UP000028483">
    <property type="component" value="Unassembled WGS sequence"/>
</dbReference>
<evidence type="ECO:0000256" key="7">
    <source>
        <dbReference type="ARBA" id="ARBA00022842"/>
    </source>
</evidence>
<evidence type="ECO:0000256" key="12">
    <source>
        <dbReference type="PIRSR" id="PIRSR000485-2"/>
    </source>
</evidence>
<evidence type="ECO:0000256" key="9">
    <source>
        <dbReference type="HAMAP-Rule" id="MF_01931"/>
    </source>
</evidence>
<reference evidence="14" key="1">
    <citation type="submission" date="2013-07" db="EMBL/GenBank/DDBJ databases">
        <title>Sub-species coevolution in mutualistic symbiosis.</title>
        <authorList>
            <person name="Murfin K."/>
            <person name="Klassen J."/>
            <person name="Lee M."/>
            <person name="Forst S."/>
            <person name="Stock P."/>
            <person name="Goodrich-Blair H."/>
        </authorList>
    </citation>
    <scope>NUCLEOTIDE SEQUENCE [LARGE SCALE GENOMIC DNA]</scope>
    <source>
        <strain evidence="14">Oregonense</strain>
    </source>
</reference>
<proteinExistence type="inferred from homology"/>
<dbReference type="FunFam" id="3.60.20.10:FF:000011">
    <property type="entry name" value="Amidophosphoribosyltransferase"/>
    <property type="match status" value="1"/>
</dbReference>
<dbReference type="InterPro" id="IPR029057">
    <property type="entry name" value="PRTase-like"/>
</dbReference>
<comment type="similarity">
    <text evidence="2 9 10">In the C-terminal section; belongs to the purine/pyrimidine phosphoribosyltransferase family.</text>
</comment>
<dbReference type="CDD" id="cd06223">
    <property type="entry name" value="PRTases_typeI"/>
    <property type="match status" value="1"/>
</dbReference>
<evidence type="ECO:0000256" key="2">
    <source>
        <dbReference type="ARBA" id="ARBA00010138"/>
    </source>
</evidence>
<comment type="pathway">
    <text evidence="1 9 10">Purine metabolism; IMP biosynthesis via de novo pathway; N(1)-(5-phospho-D-ribosyl)glycinamide from 5-phospho-alpha-D-ribose 1-diphosphate: step 1/2.</text>
</comment>
<evidence type="ECO:0000256" key="5">
    <source>
        <dbReference type="ARBA" id="ARBA00022723"/>
    </source>
</evidence>
<sequence>MCGIVGIVGFTPVNQSIYDALTVLQHRGQDAAGIATIDGNNEFRLRKANGLVKDVFETRHMLRLQGTTGIGHVRYPTAGSSSASEAQPFYVNSPFGITLAHNGNLTNAHKLKKMLFEHARRHVNTTSDSEILLNIFANELTQFPDFPLEPDDIFAAIAEMHKKIRGAYACVALIIGHGLVAFRDPNGIRPLVLGKRVLEDGRNEYMVASESVALDTLGFEFLRDVASGEAIYITEKGQLFTRQCAENPALTPCLFEFVYFARPDSFIDKISVYNARLRMGRKLGEKIAREWEDLHIDVVIPVPETSCDTALEIAHILDKPYRQGFVKNRYVGRTFIMPGQQERRKSVRRKLNANRAEFRGKNVLLVDDSIVRGTTSEQIVELAREAGAKKVYFASAAPEVRFPNVYGIDMPNANELIAHGREVDEIRQLIGADALIYQGLSDLINAVREENPDIEKFECSVFDGIYVTKDIDQIYLDYLENLRKDDAMKLRGQSEIEDLEIYNEG</sequence>
<dbReference type="Gene3D" id="3.60.20.10">
    <property type="entry name" value="Glutamine Phosphoribosylpyrophosphate, subunit 1, domain 1"/>
    <property type="match status" value="1"/>
</dbReference>
<dbReference type="EMBL" id="CBSX010000117">
    <property type="protein sequence ID" value="CDH05845.1"/>
    <property type="molecule type" value="Genomic_DNA"/>
</dbReference>
<evidence type="ECO:0000256" key="4">
    <source>
        <dbReference type="ARBA" id="ARBA00022679"/>
    </source>
</evidence>
<comment type="caution">
    <text evidence="14">The sequence shown here is derived from an EMBL/GenBank/DDBJ whole genome shotgun (WGS) entry which is preliminary data.</text>
</comment>
<keyword evidence="5 9" id="KW-0479">Metal-binding</keyword>
<evidence type="ECO:0000256" key="1">
    <source>
        <dbReference type="ARBA" id="ARBA00005209"/>
    </source>
</evidence>
<keyword evidence="8 9" id="KW-0315">Glutamine amidotransferase</keyword>
<keyword evidence="7 9" id="KW-0460">Magnesium</keyword>
<comment type="catalytic activity">
    <reaction evidence="9 10">
        <text>5-phospho-beta-D-ribosylamine + L-glutamate + diphosphate = 5-phospho-alpha-D-ribose 1-diphosphate + L-glutamine + H2O</text>
        <dbReference type="Rhea" id="RHEA:14905"/>
        <dbReference type="ChEBI" id="CHEBI:15377"/>
        <dbReference type="ChEBI" id="CHEBI:29985"/>
        <dbReference type="ChEBI" id="CHEBI:33019"/>
        <dbReference type="ChEBI" id="CHEBI:58017"/>
        <dbReference type="ChEBI" id="CHEBI:58359"/>
        <dbReference type="ChEBI" id="CHEBI:58681"/>
        <dbReference type="EC" id="2.4.2.14"/>
    </reaction>
</comment>
<dbReference type="SUPFAM" id="SSF53271">
    <property type="entry name" value="PRTase-like"/>
    <property type="match status" value="1"/>
</dbReference>
<dbReference type="PANTHER" id="PTHR11907">
    <property type="entry name" value="AMIDOPHOSPHORIBOSYLTRANSFERASE"/>
    <property type="match status" value="1"/>
</dbReference>
<evidence type="ECO:0000256" key="10">
    <source>
        <dbReference type="PIRNR" id="PIRNR000485"/>
    </source>
</evidence>
<organism evidence="14">
    <name type="scientific">Xenorhabdus bovienii str. oregonense</name>
    <dbReference type="NCBI Taxonomy" id="1398202"/>
    <lineage>
        <taxon>Bacteria</taxon>
        <taxon>Pseudomonadati</taxon>
        <taxon>Pseudomonadota</taxon>
        <taxon>Gammaproteobacteria</taxon>
        <taxon>Enterobacterales</taxon>
        <taxon>Morganellaceae</taxon>
        <taxon>Xenorhabdus</taxon>
    </lineage>
</organism>
<keyword evidence="6 9" id="KW-0658">Purine biosynthesis</keyword>
<keyword evidence="3 9" id="KW-0328">Glycosyltransferase</keyword>
<protein>
    <recommendedName>
        <fullName evidence="9">Amidophosphoribosyltransferase</fullName>
        <shortName evidence="9">ATase</shortName>
        <ecNumber evidence="9">2.4.2.14</ecNumber>
    </recommendedName>
    <alternativeName>
        <fullName evidence="9">Glutamine phosphoribosylpyrophosphate amidotransferase</fullName>
        <shortName evidence="9">GPATase</shortName>
    </alternativeName>
</protein>
<keyword evidence="4 9" id="KW-0808">Transferase</keyword>
<dbReference type="UniPathway" id="UPA00074">
    <property type="reaction ID" value="UER00124"/>
</dbReference>
<evidence type="ECO:0000256" key="11">
    <source>
        <dbReference type="PIRSR" id="PIRSR000485-1"/>
    </source>
</evidence>
<accession>A0A077P418</accession>
<comment type="function">
    <text evidence="9">Catalyzes the formation of phosphoribosylamine from phosphoribosylpyrophosphate (PRPP) and glutamine.</text>
</comment>
<dbReference type="RefSeq" id="WP_038256487.1">
    <property type="nucleotide sequence ID" value="NZ_CAWLUU010000175.1"/>
</dbReference>
<dbReference type="Pfam" id="PF00156">
    <property type="entry name" value="Pribosyltran"/>
    <property type="match status" value="1"/>
</dbReference>
<gene>
    <name evidence="9 14" type="primary">purF</name>
    <name evidence="14" type="ORF">XBO1_2030043</name>
</gene>
<comment type="cofactor">
    <cofactor evidence="9 12">
        <name>Mg(2+)</name>
        <dbReference type="ChEBI" id="CHEBI:18420"/>
    </cofactor>
    <text evidence="9 12">Binds 1 Mg(2+) ion per subunit.</text>
</comment>
<dbReference type="GO" id="GO:0009113">
    <property type="term" value="P:purine nucleobase biosynthetic process"/>
    <property type="evidence" value="ECO:0007669"/>
    <property type="project" value="UniProtKB-UniRule"/>
</dbReference>
<dbReference type="NCBIfam" id="TIGR01134">
    <property type="entry name" value="purF"/>
    <property type="match status" value="1"/>
</dbReference>
<dbReference type="HOGENOM" id="CLU_022389_2_1_6"/>
<dbReference type="InterPro" id="IPR035584">
    <property type="entry name" value="PurF_N"/>
</dbReference>
<comment type="caution">
    <text evidence="9">Lacks conserved residue(s) required for the propagation of feature annotation.</text>
</comment>
<dbReference type="HAMAP" id="MF_01931">
    <property type="entry name" value="PurF"/>
    <property type="match status" value="1"/>
</dbReference>
<evidence type="ECO:0000256" key="6">
    <source>
        <dbReference type="ARBA" id="ARBA00022755"/>
    </source>
</evidence>
<name>A0A077P418_XENBV</name>
<feature type="binding site" evidence="9 12">
    <location>
        <position position="305"/>
    </location>
    <ligand>
        <name>Mg(2+)</name>
        <dbReference type="ChEBI" id="CHEBI:18420"/>
    </ligand>
</feature>
<dbReference type="PIRSF" id="PIRSF000485">
    <property type="entry name" value="Amd_phspho_trans"/>
    <property type="match status" value="1"/>
</dbReference>
<feature type="binding site" evidence="9 12">
    <location>
        <position position="367"/>
    </location>
    <ligand>
        <name>Mg(2+)</name>
        <dbReference type="ChEBI" id="CHEBI:18420"/>
    </ligand>
</feature>
<dbReference type="GO" id="GO:0000287">
    <property type="term" value="F:magnesium ion binding"/>
    <property type="evidence" value="ECO:0007669"/>
    <property type="project" value="UniProtKB-UniRule"/>
</dbReference>
<dbReference type="InterPro" id="IPR005854">
    <property type="entry name" value="PurF"/>
</dbReference>
<evidence type="ECO:0000313" key="14">
    <source>
        <dbReference type="EMBL" id="CDH05845.1"/>
    </source>
</evidence>
<feature type="domain" description="Glutamine amidotransferase type-2" evidence="13">
    <location>
        <begin position="2"/>
        <end position="236"/>
    </location>
</feature>
<dbReference type="EC" id="2.4.2.14" evidence="9"/>
<feature type="active site" description="Nucleophile" evidence="9 11">
    <location>
        <position position="2"/>
    </location>
</feature>
<evidence type="ECO:0000259" key="13">
    <source>
        <dbReference type="PROSITE" id="PS51278"/>
    </source>
</evidence>
<dbReference type="Gene3D" id="3.40.50.2020">
    <property type="match status" value="1"/>
</dbReference>
<dbReference type="GO" id="GO:0006189">
    <property type="term" value="P:'de novo' IMP biosynthetic process"/>
    <property type="evidence" value="ECO:0007669"/>
    <property type="project" value="UniProtKB-UniRule"/>
</dbReference>
<dbReference type="InterPro" id="IPR000836">
    <property type="entry name" value="PRTase_dom"/>
</dbReference>
<dbReference type="SUPFAM" id="SSF56235">
    <property type="entry name" value="N-terminal nucleophile aminohydrolases (Ntn hydrolases)"/>
    <property type="match status" value="1"/>
</dbReference>
<dbReference type="Pfam" id="PF13522">
    <property type="entry name" value="GATase_6"/>
    <property type="match status" value="1"/>
</dbReference>
<evidence type="ECO:0000256" key="8">
    <source>
        <dbReference type="ARBA" id="ARBA00022962"/>
    </source>
</evidence>
<dbReference type="PROSITE" id="PS51278">
    <property type="entry name" value="GATASE_TYPE_2"/>
    <property type="match status" value="1"/>
</dbReference>
<dbReference type="CDD" id="cd00715">
    <property type="entry name" value="GPATase_N"/>
    <property type="match status" value="1"/>
</dbReference>
<dbReference type="InterPro" id="IPR017932">
    <property type="entry name" value="GATase_2_dom"/>
</dbReference>
<dbReference type="GO" id="GO:0004044">
    <property type="term" value="F:amidophosphoribosyltransferase activity"/>
    <property type="evidence" value="ECO:0007669"/>
    <property type="project" value="UniProtKB-UniRule"/>
</dbReference>